<keyword evidence="2" id="KW-1185">Reference proteome</keyword>
<dbReference type="PANTHER" id="PTHR42085">
    <property type="entry name" value="F-BOX DOMAIN-CONTAINING PROTEIN"/>
    <property type="match status" value="1"/>
</dbReference>
<dbReference type="GeneID" id="35604386"/>
<accession>A0A2D3VHC3</accession>
<dbReference type="AlphaFoldDB" id="A0A2D3VHC3"/>
<dbReference type="InterPro" id="IPR038883">
    <property type="entry name" value="AN11006-like"/>
</dbReference>
<organism evidence="1 2">
    <name type="scientific">Ramularia collo-cygni</name>
    <dbReference type="NCBI Taxonomy" id="112498"/>
    <lineage>
        <taxon>Eukaryota</taxon>
        <taxon>Fungi</taxon>
        <taxon>Dikarya</taxon>
        <taxon>Ascomycota</taxon>
        <taxon>Pezizomycotina</taxon>
        <taxon>Dothideomycetes</taxon>
        <taxon>Dothideomycetidae</taxon>
        <taxon>Mycosphaerellales</taxon>
        <taxon>Mycosphaerellaceae</taxon>
        <taxon>Ramularia</taxon>
    </lineage>
</organism>
<dbReference type="EMBL" id="FJUY01000017">
    <property type="protein sequence ID" value="CZT23601.1"/>
    <property type="molecule type" value="Genomic_DNA"/>
</dbReference>
<sequence>MAEQHLSRLLLLPAEIRLAIWELIMIHDQNPSSKTSYTPNQFHPASLLRTCKQINHETTPILYQSNTFLAHPTLLSSLPSFLLRAQPTRLTLPPVTSSRVAQLIKKFFIHVRLDVDPRFSSLQATESFTGVESLEIEVFQSMYGSCDFTNLRLFENVRGVGKAVVQGSIGDGNYAKWLEICLMSPVGSEICPYTEKWVGGSKSSDAWQRGIR</sequence>
<proteinExistence type="predicted"/>
<dbReference type="PANTHER" id="PTHR42085:SF4">
    <property type="entry name" value="F-BOX DOMAIN-CONTAINING PROTEIN"/>
    <property type="match status" value="1"/>
</dbReference>
<evidence type="ECO:0008006" key="3">
    <source>
        <dbReference type="Google" id="ProtNLM"/>
    </source>
</evidence>
<protein>
    <recommendedName>
        <fullName evidence="3">F-box domain-containing protein</fullName>
    </recommendedName>
</protein>
<evidence type="ECO:0000313" key="1">
    <source>
        <dbReference type="EMBL" id="CZT23601.1"/>
    </source>
</evidence>
<evidence type="ECO:0000313" key="2">
    <source>
        <dbReference type="Proteomes" id="UP000225277"/>
    </source>
</evidence>
<dbReference type="RefSeq" id="XP_023630325.1">
    <property type="nucleotide sequence ID" value="XM_023774557.1"/>
</dbReference>
<reference evidence="1 2" key="1">
    <citation type="submission" date="2016-03" db="EMBL/GenBank/DDBJ databases">
        <authorList>
            <person name="Ploux O."/>
        </authorList>
    </citation>
    <scope>NUCLEOTIDE SEQUENCE [LARGE SCALE GENOMIC DNA]</scope>
    <source>
        <strain evidence="1 2">URUG2</strain>
    </source>
</reference>
<dbReference type="OrthoDB" id="2951834at2759"/>
<dbReference type="Proteomes" id="UP000225277">
    <property type="component" value="Unassembled WGS sequence"/>
</dbReference>
<name>A0A2D3VHC3_9PEZI</name>
<gene>
    <name evidence="1" type="ORF">RCC_09315</name>
</gene>